<evidence type="ECO:0000313" key="2">
    <source>
        <dbReference type="Proteomes" id="UP001597138"/>
    </source>
</evidence>
<name>A0ABW4H7I5_9FLAO</name>
<gene>
    <name evidence="1" type="ORF">ACFSC2_00960</name>
</gene>
<dbReference type="Proteomes" id="UP001597138">
    <property type="component" value="Unassembled WGS sequence"/>
</dbReference>
<proteinExistence type="predicted"/>
<evidence type="ECO:0000313" key="1">
    <source>
        <dbReference type="EMBL" id="MFD1601301.1"/>
    </source>
</evidence>
<organism evidence="1 2">
    <name type="scientific">Flavobacterium artemisiae</name>
    <dbReference type="NCBI Taxonomy" id="2126556"/>
    <lineage>
        <taxon>Bacteria</taxon>
        <taxon>Pseudomonadati</taxon>
        <taxon>Bacteroidota</taxon>
        <taxon>Flavobacteriia</taxon>
        <taxon>Flavobacteriales</taxon>
        <taxon>Flavobacteriaceae</taxon>
        <taxon>Flavobacterium</taxon>
    </lineage>
</organism>
<protein>
    <submittedName>
        <fullName evidence="1">Uncharacterized protein</fullName>
    </submittedName>
</protein>
<comment type="caution">
    <text evidence="1">The sequence shown here is derived from an EMBL/GenBank/DDBJ whole genome shotgun (WGS) entry which is preliminary data.</text>
</comment>
<keyword evidence="2" id="KW-1185">Reference proteome</keyword>
<sequence length="123" mass="14249">MKNHLKYLLSLFAALLVMAGDGVLYSRSNSPEYYQSSFVVSRKEIDLKNLRVYVFNQVKREGKTLFPIVLTYFKINEIFSLQIPIILKVCKNLRQNITSFINQLVFVNEITTSGNFKKSLYIA</sequence>
<reference evidence="2" key="1">
    <citation type="journal article" date="2019" name="Int. J. Syst. Evol. Microbiol.">
        <title>The Global Catalogue of Microorganisms (GCM) 10K type strain sequencing project: providing services to taxonomists for standard genome sequencing and annotation.</title>
        <authorList>
            <consortium name="The Broad Institute Genomics Platform"/>
            <consortium name="The Broad Institute Genome Sequencing Center for Infectious Disease"/>
            <person name="Wu L."/>
            <person name="Ma J."/>
        </authorList>
    </citation>
    <scope>NUCLEOTIDE SEQUENCE [LARGE SCALE GENOMIC DNA]</scope>
    <source>
        <strain evidence="2">CCUG 70865</strain>
    </source>
</reference>
<dbReference type="EMBL" id="JBHUDZ010000001">
    <property type="protein sequence ID" value="MFD1601301.1"/>
    <property type="molecule type" value="Genomic_DNA"/>
</dbReference>
<accession>A0ABW4H7I5</accession>
<dbReference type="RefSeq" id="WP_379817378.1">
    <property type="nucleotide sequence ID" value="NZ_JBHUDZ010000001.1"/>
</dbReference>